<feature type="transmembrane region" description="Helical" evidence="11">
    <location>
        <begin position="183"/>
        <end position="203"/>
    </location>
</feature>
<dbReference type="EC" id="7.1.1.9" evidence="3"/>
<evidence type="ECO:0000256" key="3">
    <source>
        <dbReference type="ARBA" id="ARBA00012949"/>
    </source>
</evidence>
<dbReference type="InterPro" id="IPR035973">
    <property type="entry name" value="Cyt_c_oxidase_su3-like_sf"/>
</dbReference>
<dbReference type="FunFam" id="1.20.120.80:FF:000003">
    <property type="entry name" value="Cytochrome c oxidase subunit 3"/>
    <property type="match status" value="1"/>
</dbReference>
<gene>
    <name evidence="13" type="ORF">C4K68_16210</name>
</gene>
<dbReference type="CDD" id="cd01665">
    <property type="entry name" value="Cyt_c_Oxidase_III"/>
    <property type="match status" value="1"/>
</dbReference>
<dbReference type="SUPFAM" id="SSF81452">
    <property type="entry name" value="Cytochrome c oxidase subunit III-like"/>
    <property type="match status" value="1"/>
</dbReference>
<feature type="transmembrane region" description="Helical" evidence="11">
    <location>
        <begin position="223"/>
        <end position="247"/>
    </location>
</feature>
<comment type="subcellular location">
    <subcellularLocation>
        <location evidence="10">Cell membrane</location>
        <topology evidence="10">Multi-pass membrane protein</topology>
    </subcellularLocation>
    <subcellularLocation>
        <location evidence="1">Membrane</location>
        <topology evidence="1">Multi-pass membrane protein</topology>
    </subcellularLocation>
</comment>
<organism evidence="13 14">
    <name type="scientific">Proteobacteria bacterium 228</name>
    <dbReference type="NCBI Taxonomy" id="2083153"/>
    <lineage>
        <taxon>Bacteria</taxon>
        <taxon>Pseudomonadati</taxon>
        <taxon>Pseudomonadota</taxon>
    </lineage>
</organism>
<dbReference type="Pfam" id="PF00510">
    <property type="entry name" value="COX3"/>
    <property type="match status" value="2"/>
</dbReference>
<proteinExistence type="inferred from homology"/>
<dbReference type="InterPro" id="IPR013833">
    <property type="entry name" value="Cyt_c_oxidase_su3_a-hlx"/>
</dbReference>
<dbReference type="GO" id="GO:0004129">
    <property type="term" value="F:cytochrome-c oxidase activity"/>
    <property type="evidence" value="ECO:0007669"/>
    <property type="project" value="UniProtKB-EC"/>
</dbReference>
<evidence type="ECO:0000256" key="10">
    <source>
        <dbReference type="RuleBase" id="RU003376"/>
    </source>
</evidence>
<protein>
    <recommendedName>
        <fullName evidence="3">cytochrome-c oxidase</fullName>
        <ecNumber evidence="3">7.1.1.9</ecNumber>
    </recommendedName>
    <alternativeName>
        <fullName evidence="8">Cytochrome aa3 subunit 3</fullName>
    </alternativeName>
    <alternativeName>
        <fullName evidence="9">Cytochrome c oxidase polypeptide III</fullName>
    </alternativeName>
</protein>
<keyword evidence="6 11" id="KW-1133">Transmembrane helix</keyword>
<dbReference type="Gene3D" id="1.20.120.80">
    <property type="entry name" value="Cytochrome c oxidase, subunit III, four-helix bundle"/>
    <property type="match status" value="1"/>
</dbReference>
<feature type="transmembrane region" description="Helical" evidence="11">
    <location>
        <begin position="81"/>
        <end position="102"/>
    </location>
</feature>
<dbReference type="InterPro" id="IPR024791">
    <property type="entry name" value="Cyt_c/ubiquinol_Oxase_su3"/>
</dbReference>
<keyword evidence="5" id="KW-1278">Translocase</keyword>
<feature type="transmembrane region" description="Helical" evidence="11">
    <location>
        <begin position="12"/>
        <end position="34"/>
    </location>
</feature>
<dbReference type="InterPro" id="IPR000298">
    <property type="entry name" value="Cyt_c_oxidase-like_su3"/>
</dbReference>
<comment type="caution">
    <text evidence="13">The sequence shown here is derived from an EMBL/GenBank/DDBJ whole genome shotgun (WGS) entry which is preliminary data.</text>
</comment>
<reference evidence="13 14" key="1">
    <citation type="submission" date="2018-02" db="EMBL/GenBank/DDBJ databases">
        <title>novel marine gammaproteobacteria from coastal saline agro ecosystem.</title>
        <authorList>
            <person name="Krishnan R."/>
            <person name="Ramesh Kumar N."/>
        </authorList>
    </citation>
    <scope>NUCLEOTIDE SEQUENCE [LARGE SCALE GENOMIC DNA]</scope>
    <source>
        <strain evidence="13 14">228</strain>
    </source>
</reference>
<comment type="similarity">
    <text evidence="2 10">Belongs to the cytochrome c oxidase subunit 3 family.</text>
</comment>
<feature type="transmembrane region" description="Helical" evidence="11">
    <location>
        <begin position="40"/>
        <end position="60"/>
    </location>
</feature>
<evidence type="ECO:0000256" key="6">
    <source>
        <dbReference type="ARBA" id="ARBA00022989"/>
    </source>
</evidence>
<evidence type="ECO:0000256" key="1">
    <source>
        <dbReference type="ARBA" id="ARBA00004141"/>
    </source>
</evidence>
<evidence type="ECO:0000256" key="5">
    <source>
        <dbReference type="ARBA" id="ARBA00022967"/>
    </source>
</evidence>
<evidence type="ECO:0000256" key="8">
    <source>
        <dbReference type="ARBA" id="ARBA00031400"/>
    </source>
</evidence>
<evidence type="ECO:0000256" key="4">
    <source>
        <dbReference type="ARBA" id="ARBA00022692"/>
    </source>
</evidence>
<dbReference type="Proteomes" id="UP000238196">
    <property type="component" value="Unassembled WGS sequence"/>
</dbReference>
<accession>A0A2S5KNG0</accession>
<name>A0A2S5KNG0_9PROT</name>
<dbReference type="GO" id="GO:0005886">
    <property type="term" value="C:plasma membrane"/>
    <property type="evidence" value="ECO:0007669"/>
    <property type="project" value="UniProtKB-SubCell"/>
</dbReference>
<evidence type="ECO:0000259" key="12">
    <source>
        <dbReference type="PROSITE" id="PS50253"/>
    </source>
</evidence>
<evidence type="ECO:0000313" key="14">
    <source>
        <dbReference type="Proteomes" id="UP000238196"/>
    </source>
</evidence>
<dbReference type="Gene3D" id="1.10.287.70">
    <property type="match status" value="1"/>
</dbReference>
<dbReference type="EMBL" id="PRLP01000054">
    <property type="protein sequence ID" value="PPC76328.1"/>
    <property type="molecule type" value="Genomic_DNA"/>
</dbReference>
<evidence type="ECO:0000313" key="13">
    <source>
        <dbReference type="EMBL" id="PPC76328.1"/>
    </source>
</evidence>
<dbReference type="PANTHER" id="PTHR11403">
    <property type="entry name" value="CYTOCHROME C OXIDASE SUBUNIT III"/>
    <property type="match status" value="1"/>
</dbReference>
<keyword evidence="4 10" id="KW-0812">Transmembrane</keyword>
<dbReference type="GO" id="GO:0019646">
    <property type="term" value="P:aerobic electron transport chain"/>
    <property type="evidence" value="ECO:0007669"/>
    <property type="project" value="InterPro"/>
</dbReference>
<dbReference type="OrthoDB" id="9810850at2"/>
<dbReference type="AlphaFoldDB" id="A0A2S5KNG0"/>
<evidence type="ECO:0000256" key="9">
    <source>
        <dbReference type="ARBA" id="ARBA00031625"/>
    </source>
</evidence>
<feature type="domain" description="Heme-copper oxidase subunit III family profile" evidence="12">
    <location>
        <begin position="2"/>
        <end position="287"/>
    </location>
</feature>
<dbReference type="PROSITE" id="PS50253">
    <property type="entry name" value="COX3"/>
    <property type="match status" value="1"/>
</dbReference>
<evidence type="ECO:0000256" key="2">
    <source>
        <dbReference type="ARBA" id="ARBA00010581"/>
    </source>
</evidence>
<feature type="transmembrane region" description="Helical" evidence="11">
    <location>
        <begin position="268"/>
        <end position="286"/>
    </location>
</feature>
<evidence type="ECO:0000256" key="7">
    <source>
        <dbReference type="ARBA" id="ARBA00023136"/>
    </source>
</evidence>
<feature type="transmembrane region" description="Helical" evidence="11">
    <location>
        <begin position="151"/>
        <end position="171"/>
    </location>
</feature>
<sequence>MNHQHYYVPEQSHWPIVAAFALFFLAAGTAHTIIHGQPLLLIIGLGAIAYLFVGWFGEVIRENQAGLLDNDQVDRSFRLGMGWFIFSEVMFFAAFFGALFYIRHFSVPWLAGEGTKGISHMLWPAFEASWPVMSPPDSARFPGPEETVDPWHLPFINTLLLVSSSITLTIAHHALKKGHRAVVIAWMFVTVALGVSFLVVQGYEYHEAYTQMGLTLHAGVYGATFFILTGFHGMHVTLGTIILIVMLSRILRGHFSARRHFGFEASAWYWHFVDVVWLGLFIFVYVL</sequence>
<keyword evidence="7 11" id="KW-0472">Membrane</keyword>
<dbReference type="InterPro" id="IPR033945">
    <property type="entry name" value="Cyt_c_oxase_su3_dom"/>
</dbReference>
<dbReference type="PANTHER" id="PTHR11403:SF7">
    <property type="entry name" value="CYTOCHROME C OXIDASE SUBUNIT 3"/>
    <property type="match status" value="1"/>
</dbReference>
<evidence type="ECO:0000256" key="11">
    <source>
        <dbReference type="SAM" id="Phobius"/>
    </source>
</evidence>